<dbReference type="STRING" id="1797.RMCT_0437"/>
<reference evidence="3" key="2">
    <citation type="submission" date="2016-02" db="EMBL/GenBank/DDBJ databases">
        <title>Draft genome sequence of five rapidly growing Mycobacterium species.</title>
        <authorList>
            <person name="Katahira K."/>
            <person name="Gotou Y."/>
            <person name="Iida K."/>
            <person name="Ogura Y."/>
            <person name="Hayashi T."/>
        </authorList>
    </citation>
    <scope>NUCLEOTIDE SEQUENCE [LARGE SCALE GENOMIC DNA]</scope>
    <source>
        <strain evidence="3">JCM6362</strain>
    </source>
</reference>
<organism evidence="2 3">
    <name type="scientific">Mycolicibacterium thermoresistibile</name>
    <name type="common">Mycobacterium thermoresistibile</name>
    <dbReference type="NCBI Taxonomy" id="1797"/>
    <lineage>
        <taxon>Bacteria</taxon>
        <taxon>Bacillati</taxon>
        <taxon>Actinomycetota</taxon>
        <taxon>Actinomycetes</taxon>
        <taxon>Mycobacteriales</taxon>
        <taxon>Mycobacteriaceae</taxon>
        <taxon>Mycolicibacterium</taxon>
    </lineage>
</organism>
<comment type="caution">
    <text evidence="2">The sequence shown here is derived from an EMBL/GenBank/DDBJ whole genome shotgun (WGS) entry which is preliminary data.</text>
</comment>
<accession>A0A117ILB7</accession>
<evidence type="ECO:0000313" key="2">
    <source>
        <dbReference type="EMBL" id="GAT13466.1"/>
    </source>
</evidence>
<evidence type="ECO:0000256" key="1">
    <source>
        <dbReference type="SAM" id="MobiDB-lite"/>
    </source>
</evidence>
<dbReference type="Proteomes" id="UP000069654">
    <property type="component" value="Unassembled WGS sequence"/>
</dbReference>
<feature type="region of interest" description="Disordered" evidence="1">
    <location>
        <begin position="88"/>
        <end position="109"/>
    </location>
</feature>
<proteinExistence type="predicted"/>
<dbReference type="EMBL" id="BCTB01000003">
    <property type="protein sequence ID" value="GAT13466.1"/>
    <property type="molecule type" value="Genomic_DNA"/>
</dbReference>
<protein>
    <submittedName>
        <fullName evidence="2">Thioesterase</fullName>
    </submittedName>
</protein>
<sequence>MLGRDVPALASAGADWPSSRRLCRLANSRRLAGRAGAPLTRQLGALAVAAAVFLSVVHRPLRSGVSALLRTPFCDGNRHIESGTGCARAGAGRLPGQTKDPAQGNPNSMPYIEAAAKSLLIDAPGTIHHSRAIGRNSLTSQFRPEHTAVLGREIVDHGAAAGAQ</sequence>
<gene>
    <name evidence="2" type="ORF">RMCT_0437</name>
</gene>
<dbReference type="AlphaFoldDB" id="A0A117ILB7"/>
<evidence type="ECO:0000313" key="3">
    <source>
        <dbReference type="Proteomes" id="UP000069654"/>
    </source>
</evidence>
<reference evidence="2 3" key="1">
    <citation type="journal article" date="2016" name="Genome Announc.">
        <title>Draft Genome Sequences of Five Rapidly Growing Mycobacterium Species, M. thermoresistibile, M. fortuitum subsp. acetamidolyticum, M. canariasense, M. brisbanense, and M. novocastrense.</title>
        <authorList>
            <person name="Katahira K."/>
            <person name="Ogura Y."/>
            <person name="Gotoh Y."/>
            <person name="Hayashi T."/>
        </authorList>
    </citation>
    <scope>NUCLEOTIDE SEQUENCE [LARGE SCALE GENOMIC DNA]</scope>
    <source>
        <strain evidence="2 3">JCM6362</strain>
    </source>
</reference>
<name>A0A117ILB7_MYCTH</name>